<dbReference type="AlphaFoldDB" id="A0A5Q0BK40"/>
<dbReference type="InterPro" id="IPR001387">
    <property type="entry name" value="Cro/C1-type_HTH"/>
</dbReference>
<gene>
    <name evidence="2" type="ORF">F6R98_13400</name>
</gene>
<dbReference type="CDD" id="cd00093">
    <property type="entry name" value="HTH_XRE"/>
    <property type="match status" value="1"/>
</dbReference>
<name>A0A5Q0BK40_9GAMM</name>
<dbReference type="SUPFAM" id="SSF47413">
    <property type="entry name" value="lambda repressor-like DNA-binding domains"/>
    <property type="match status" value="1"/>
</dbReference>
<sequence length="153" mass="17006">MARTGDVIKQARLMLKLTQHELATQIAVQVRDSYSRAALSQVENGDTKDMKPANLFAACKILGIDPQSAVAGKLKWVDSFLGQPAESASSLQIETAPALSGPDQLSREERELLGSFRCLTLRQRRDILQHVQDTGQSNREVVEEWNVRNGSRF</sequence>
<evidence type="ECO:0000313" key="3">
    <source>
        <dbReference type="Proteomes" id="UP000325755"/>
    </source>
</evidence>
<reference evidence="2 3" key="1">
    <citation type="submission" date="2019-09" db="EMBL/GenBank/DDBJ databases">
        <title>Ecophysiology of the spiral-shaped methanotroph Methylospira mobilis as revealed by the complete genome sequence.</title>
        <authorList>
            <person name="Oshkin I.Y."/>
            <person name="Dedysh S.N."/>
            <person name="Miroshnikov K."/>
            <person name="Danilova O.V."/>
            <person name="Hakobyan A."/>
            <person name="Liesack W."/>
        </authorList>
    </citation>
    <scope>NUCLEOTIDE SEQUENCE [LARGE SCALE GENOMIC DNA]</scope>
    <source>
        <strain evidence="2 3">Shm1</strain>
    </source>
</reference>
<evidence type="ECO:0000313" key="2">
    <source>
        <dbReference type="EMBL" id="QFY43492.1"/>
    </source>
</evidence>
<proteinExistence type="predicted"/>
<organism evidence="2 3">
    <name type="scientific">Candidatus Methylospira mobilis</name>
    <dbReference type="NCBI Taxonomy" id="1808979"/>
    <lineage>
        <taxon>Bacteria</taxon>
        <taxon>Pseudomonadati</taxon>
        <taxon>Pseudomonadota</taxon>
        <taxon>Gammaproteobacteria</taxon>
        <taxon>Methylococcales</taxon>
        <taxon>Methylococcaceae</taxon>
        <taxon>Candidatus Methylospira</taxon>
    </lineage>
</organism>
<dbReference type="PROSITE" id="PS50943">
    <property type="entry name" value="HTH_CROC1"/>
    <property type="match status" value="1"/>
</dbReference>
<dbReference type="EMBL" id="CP044205">
    <property type="protein sequence ID" value="QFY43492.1"/>
    <property type="molecule type" value="Genomic_DNA"/>
</dbReference>
<evidence type="ECO:0000259" key="1">
    <source>
        <dbReference type="PROSITE" id="PS50943"/>
    </source>
</evidence>
<dbReference type="InParanoid" id="A0A5Q0BK40"/>
<protein>
    <submittedName>
        <fullName evidence="2">Helix-turn-helix domain-containing protein</fullName>
    </submittedName>
</protein>
<keyword evidence="3" id="KW-1185">Reference proteome</keyword>
<dbReference type="Pfam" id="PF01381">
    <property type="entry name" value="HTH_3"/>
    <property type="match status" value="1"/>
</dbReference>
<dbReference type="Gene3D" id="1.10.260.40">
    <property type="entry name" value="lambda repressor-like DNA-binding domains"/>
    <property type="match status" value="1"/>
</dbReference>
<dbReference type="KEGG" id="mmob:F6R98_13400"/>
<accession>A0A5Q0BK40</accession>
<dbReference type="Proteomes" id="UP000325755">
    <property type="component" value="Chromosome"/>
</dbReference>
<dbReference type="GO" id="GO:0003677">
    <property type="term" value="F:DNA binding"/>
    <property type="evidence" value="ECO:0007669"/>
    <property type="project" value="InterPro"/>
</dbReference>
<feature type="domain" description="HTH cro/C1-type" evidence="1">
    <location>
        <begin position="8"/>
        <end position="69"/>
    </location>
</feature>
<dbReference type="SMART" id="SM00530">
    <property type="entry name" value="HTH_XRE"/>
    <property type="match status" value="1"/>
</dbReference>
<dbReference type="InterPro" id="IPR010982">
    <property type="entry name" value="Lambda_DNA-bd_dom_sf"/>
</dbReference>
<dbReference type="RefSeq" id="WP_153249476.1">
    <property type="nucleotide sequence ID" value="NZ_CP044205.1"/>
</dbReference>